<protein>
    <submittedName>
        <fullName evidence="2">EAL domain-containing protein</fullName>
    </submittedName>
</protein>
<dbReference type="Proteomes" id="UP001177160">
    <property type="component" value="Unassembled WGS sequence"/>
</dbReference>
<sequence>MTLDALLKLPKTHETIQAIESFLSVTSNEQQIAHAKLFYASILFELHQHETSIQVLFEMLDSLKNKTDDPLYIDALSLWINNDLALNDFTSAKEHIEQKRRALPILKQYLYYIDLIEWAKAQDEPFEHYIDKALEDALPEAIRQKFHLIKLDRYVETGAFDLAMDTIRQLRNRLLSPEVSQTIRFIELDILLESKHYDAILNITQSGESPLFEYYHLSALIGLKKYHQASIYEVEHEKTFESLPIDVQKKIYLKLVELYEIQKDTLSMDNYQKKLKQLKKQEASSPKVVEPKPATVTPIQTEVIIEKKVIPVVEKRLIERSKDFEAIHRLLISGLSLKPELDTREKMRLLLAEGLSNLPFSTALIYHQDSLKQYKKERLYDKSIEKEDLFKSVLYIAYQKQEDIIEETDIIRWNHDLLTKAPYDTNQVKRVYCYPLEGGAIAYYQIDNANALFYDDYLKLLSTLLEKLLLTANQSDKTAAKLDLFEAIVNSNLFAIKLETEEGITLNPLATQWFGLDTHTTLSAFLTQMKGEDQIKYQQFKQNLSKTNNAQTILYTYHDRIIEETALWIHSKGNAILLSECHDITNRVFEKNELESQARIDGLSSELNAYAFHIDSAMWFNQKATFVLIQLSGLDAIESLYGKPKVDEFFNEFIQITKGLLEGSTLYVFDRQQTMLVLPYNDVRTVEKNLNHYFKMLKDTPSKVLSKQPFLAYAGVIRYPVNTTETKLDKFLRFIHLALEKAKRRFAITPFQYFDFQDYQEEQFEVSVIEQMDEAITHEQLKLSYTPIIHLLTNKVFLYQVNPYMDALSVDANYYYLIAKKRLQIDRLDKYVLKTAFKYLNQLSKSTDKYIRISIAIDEDTFRLKDFNAYVIGLFKQYDLPYSVIELAIKSTGLSPVELMKTKELADLGIHIGVSEWVHATTPSVHFIHRKEPMKLDQIRTFDFILSFKDFLHNHQMGLIFEHLDDADKRKLKDYAPIYVKEQKLSYTEEKLTALIEGVK</sequence>
<reference evidence="2" key="1">
    <citation type="submission" date="2022-09" db="EMBL/GenBank/DDBJ databases">
        <title>Novel Mycoplasma species identified in domestic and wild animals.</title>
        <authorList>
            <person name="Volokhov D.V."/>
            <person name="Furtak V.A."/>
            <person name="Zagorodnyaya T.A."/>
        </authorList>
    </citation>
    <scope>NUCLEOTIDE SEQUENCE</scope>
    <source>
        <strain evidence="2">Oakley</strain>
    </source>
</reference>
<dbReference type="PANTHER" id="PTHR33121:SF79">
    <property type="entry name" value="CYCLIC DI-GMP PHOSPHODIESTERASE PDED-RELATED"/>
    <property type="match status" value="1"/>
</dbReference>
<dbReference type="PANTHER" id="PTHR33121">
    <property type="entry name" value="CYCLIC DI-GMP PHOSPHODIESTERASE PDEF"/>
    <property type="match status" value="1"/>
</dbReference>
<proteinExistence type="predicted"/>
<name>A0ABT2Y5P2_9MOLU</name>
<comment type="caution">
    <text evidence="2">The sequence shown here is derived from an EMBL/GenBank/DDBJ whole genome shotgun (WGS) entry which is preliminary data.</text>
</comment>
<dbReference type="InterPro" id="IPR043128">
    <property type="entry name" value="Rev_trsase/Diguanyl_cyclase"/>
</dbReference>
<evidence type="ECO:0000313" key="3">
    <source>
        <dbReference type="Proteomes" id="UP001177160"/>
    </source>
</evidence>
<dbReference type="Pfam" id="PF00563">
    <property type="entry name" value="EAL"/>
    <property type="match status" value="1"/>
</dbReference>
<evidence type="ECO:0000259" key="1">
    <source>
        <dbReference type="PROSITE" id="PS50883"/>
    </source>
</evidence>
<organism evidence="2 3">
    <name type="scientific">Paracholeplasma manati</name>
    <dbReference type="NCBI Taxonomy" id="591373"/>
    <lineage>
        <taxon>Bacteria</taxon>
        <taxon>Bacillati</taxon>
        <taxon>Mycoplasmatota</taxon>
        <taxon>Mollicutes</taxon>
        <taxon>Acholeplasmatales</taxon>
        <taxon>Acholeplasmataceae</taxon>
        <taxon>Paracholeplasma</taxon>
    </lineage>
</organism>
<dbReference type="InterPro" id="IPR035919">
    <property type="entry name" value="EAL_sf"/>
</dbReference>
<evidence type="ECO:0000313" key="2">
    <source>
        <dbReference type="EMBL" id="MCV2232051.1"/>
    </source>
</evidence>
<dbReference type="Gene3D" id="3.20.20.450">
    <property type="entry name" value="EAL domain"/>
    <property type="match status" value="1"/>
</dbReference>
<dbReference type="SUPFAM" id="SSF141868">
    <property type="entry name" value="EAL domain-like"/>
    <property type="match status" value="1"/>
</dbReference>
<keyword evidence="3" id="KW-1185">Reference proteome</keyword>
<dbReference type="RefSeq" id="WP_263608213.1">
    <property type="nucleotide sequence ID" value="NZ_JAOVQM010000002.1"/>
</dbReference>
<dbReference type="InterPro" id="IPR001633">
    <property type="entry name" value="EAL_dom"/>
</dbReference>
<dbReference type="InterPro" id="IPR050706">
    <property type="entry name" value="Cyclic-di-GMP_PDE-like"/>
</dbReference>
<feature type="domain" description="EAL" evidence="1">
    <location>
        <begin position="765"/>
        <end position="1000"/>
    </location>
</feature>
<dbReference type="PROSITE" id="PS50883">
    <property type="entry name" value="EAL"/>
    <property type="match status" value="1"/>
</dbReference>
<dbReference type="EMBL" id="JAOVQM010000002">
    <property type="protein sequence ID" value="MCV2232051.1"/>
    <property type="molecule type" value="Genomic_DNA"/>
</dbReference>
<dbReference type="Gene3D" id="3.30.70.270">
    <property type="match status" value="1"/>
</dbReference>
<accession>A0ABT2Y5P2</accession>
<gene>
    <name evidence="2" type="ORF">N7548_04330</name>
</gene>